<organism evidence="1 2">
    <name type="scientific">Nitrosopumilus zosterae</name>
    <dbReference type="NCBI Taxonomy" id="718286"/>
    <lineage>
        <taxon>Archaea</taxon>
        <taxon>Nitrososphaerota</taxon>
        <taxon>Nitrososphaeria</taxon>
        <taxon>Nitrosopumilales</taxon>
        <taxon>Nitrosopumilaceae</taxon>
        <taxon>Nitrosopumilus</taxon>
    </lineage>
</organism>
<keyword evidence="2" id="KW-1185">Reference proteome</keyword>
<protein>
    <submittedName>
        <fullName evidence="1">Uncharacterized protein</fullName>
    </submittedName>
</protein>
<dbReference type="Proteomes" id="UP000245829">
    <property type="component" value="Unassembled WGS sequence"/>
</dbReference>
<sequence length="89" mass="9514">MSFTGMKRIPLTQNSFSCLISKCLHAQSALTYATPTFGSIVVKGKLPDGTEVSVAAEKNVDFPTFALPSKPICNIVKNSILLISIAEIV</sequence>
<evidence type="ECO:0000313" key="1">
    <source>
        <dbReference type="EMBL" id="GBH34737.1"/>
    </source>
</evidence>
<proteinExistence type="predicted"/>
<comment type="caution">
    <text evidence="1">The sequence shown here is derived from an EMBL/GenBank/DDBJ whole genome shotgun (WGS) entry which is preliminary data.</text>
</comment>
<accession>A0A2S2KT56</accession>
<reference evidence="1 2" key="1">
    <citation type="submission" date="2018-05" db="EMBL/GenBank/DDBJ databases">
        <title>genome sequencing of Nitrosopumilus sp. NM25.</title>
        <authorList>
            <person name="Mori K."/>
            <person name="Nakagawa T."/>
        </authorList>
    </citation>
    <scope>NUCLEOTIDE SEQUENCE [LARGE SCALE GENOMIC DNA]</scope>
    <source>
        <strain evidence="1 2">NM25</strain>
    </source>
</reference>
<gene>
    <name evidence="1" type="ORF">NZNM25_15280</name>
</gene>
<dbReference type="AlphaFoldDB" id="A0A2S2KT56"/>
<evidence type="ECO:0000313" key="2">
    <source>
        <dbReference type="Proteomes" id="UP000245829"/>
    </source>
</evidence>
<name>A0A2S2KT56_9ARCH</name>
<dbReference type="EMBL" id="BGKI01000009">
    <property type="protein sequence ID" value="GBH34737.1"/>
    <property type="molecule type" value="Genomic_DNA"/>
</dbReference>